<gene>
    <name evidence="1" type="ORF">MNBD_GAMMA10-426</name>
</gene>
<organism evidence="1">
    <name type="scientific">hydrothermal vent metagenome</name>
    <dbReference type="NCBI Taxonomy" id="652676"/>
    <lineage>
        <taxon>unclassified sequences</taxon>
        <taxon>metagenomes</taxon>
        <taxon>ecological metagenomes</taxon>
    </lineage>
</organism>
<evidence type="ECO:0008006" key="2">
    <source>
        <dbReference type="Google" id="ProtNLM"/>
    </source>
</evidence>
<name>A0A3B0X6E4_9ZZZZ</name>
<reference evidence="1" key="1">
    <citation type="submission" date="2018-06" db="EMBL/GenBank/DDBJ databases">
        <authorList>
            <person name="Zhirakovskaya E."/>
        </authorList>
    </citation>
    <scope>NUCLEOTIDE SEQUENCE</scope>
</reference>
<dbReference type="AlphaFoldDB" id="A0A3B0X6E4"/>
<evidence type="ECO:0000313" key="1">
    <source>
        <dbReference type="EMBL" id="VAW63301.1"/>
    </source>
</evidence>
<protein>
    <recommendedName>
        <fullName evidence="2">PBP domain-containing protein</fullName>
    </recommendedName>
</protein>
<sequence length="153" mass="16853">MKITFKFKVLCKVHFFSLAAVFLMGLCWQSSVLAEVAVIAHPSASISSIDAATLRSIYMGKLKLWPDGSILTVVDQGAGSKIRIRFIDEIIGKTERKFDAYWSRKAFSGKGVLLKKPGNGVDVKIWVSKYKGSIGYIDSSMVDASVKVLMTIK</sequence>
<accession>A0A3B0X6E4</accession>
<dbReference type="EMBL" id="UOFJ01000096">
    <property type="protein sequence ID" value="VAW63301.1"/>
    <property type="molecule type" value="Genomic_DNA"/>
</dbReference>
<dbReference type="SUPFAM" id="SSF53850">
    <property type="entry name" value="Periplasmic binding protein-like II"/>
    <property type="match status" value="1"/>
</dbReference>
<dbReference type="Gene3D" id="3.40.190.10">
    <property type="entry name" value="Periplasmic binding protein-like II"/>
    <property type="match status" value="1"/>
</dbReference>
<proteinExistence type="predicted"/>